<dbReference type="PROSITE" id="PS50283">
    <property type="entry name" value="NA_SOLUT_SYMP_3"/>
    <property type="match status" value="1"/>
</dbReference>
<comment type="similarity">
    <text evidence="2 7">Belongs to the sodium:solute symporter (SSF) (TC 2.A.21) family.</text>
</comment>
<evidence type="ECO:0000256" key="7">
    <source>
        <dbReference type="RuleBase" id="RU362091"/>
    </source>
</evidence>
<feature type="transmembrane region" description="Helical" evidence="9">
    <location>
        <begin position="194"/>
        <end position="219"/>
    </location>
</feature>
<dbReference type="Proteomes" id="UP000656319">
    <property type="component" value="Unassembled WGS sequence"/>
</dbReference>
<keyword evidence="3" id="KW-0813">Transport</keyword>
<organism evidence="10 11">
    <name type="scientific">Paraburkholderia hiiakae</name>
    <dbReference type="NCBI Taxonomy" id="1081782"/>
    <lineage>
        <taxon>Bacteria</taxon>
        <taxon>Pseudomonadati</taxon>
        <taxon>Pseudomonadota</taxon>
        <taxon>Betaproteobacteria</taxon>
        <taxon>Burkholderiales</taxon>
        <taxon>Burkholderiaceae</taxon>
        <taxon>Paraburkholderia</taxon>
    </lineage>
</organism>
<keyword evidence="5 9" id="KW-1133">Transmembrane helix</keyword>
<dbReference type="InterPro" id="IPR038377">
    <property type="entry name" value="Na/Glc_symporter_sf"/>
</dbReference>
<keyword evidence="11" id="KW-1185">Reference proteome</keyword>
<protein>
    <submittedName>
        <fullName evidence="10">Monocarboxylate transport permease protein</fullName>
    </submittedName>
</protein>
<feature type="transmembrane region" description="Helical" evidence="9">
    <location>
        <begin position="47"/>
        <end position="70"/>
    </location>
</feature>
<dbReference type="NCBIfam" id="NF046076">
    <property type="entry name" value="monocarbox_MctP"/>
    <property type="match status" value="1"/>
</dbReference>
<feature type="transmembrane region" description="Helical" evidence="9">
    <location>
        <begin position="407"/>
        <end position="428"/>
    </location>
</feature>
<feature type="transmembrane region" description="Helical" evidence="9">
    <location>
        <begin position="276"/>
        <end position="297"/>
    </location>
</feature>
<evidence type="ECO:0000313" key="11">
    <source>
        <dbReference type="Proteomes" id="UP000656319"/>
    </source>
</evidence>
<dbReference type="InterPro" id="IPR050277">
    <property type="entry name" value="Sodium:Solute_Symporter"/>
</dbReference>
<feature type="transmembrane region" description="Helical" evidence="9">
    <location>
        <begin position="435"/>
        <end position="452"/>
    </location>
</feature>
<evidence type="ECO:0000256" key="3">
    <source>
        <dbReference type="ARBA" id="ARBA00022448"/>
    </source>
</evidence>
<keyword evidence="6 9" id="KW-0472">Membrane</keyword>
<gene>
    <name evidence="10" type="primary">mctP_2</name>
    <name evidence="10" type="ORF">LMG27952_04020</name>
</gene>
<feature type="transmembrane region" description="Helical" evidence="9">
    <location>
        <begin position="76"/>
        <end position="95"/>
    </location>
</feature>
<dbReference type="CDD" id="cd10322">
    <property type="entry name" value="SLC5sbd"/>
    <property type="match status" value="1"/>
</dbReference>
<evidence type="ECO:0000256" key="6">
    <source>
        <dbReference type="ARBA" id="ARBA00023136"/>
    </source>
</evidence>
<name>A0ABM8NTZ1_9BURK</name>
<dbReference type="EMBL" id="CAJHCQ010000010">
    <property type="protein sequence ID" value="CAD6543310.1"/>
    <property type="molecule type" value="Genomic_DNA"/>
</dbReference>
<evidence type="ECO:0000313" key="10">
    <source>
        <dbReference type="EMBL" id="CAD6543310.1"/>
    </source>
</evidence>
<accession>A0ABM8NTZ1</accession>
<evidence type="ECO:0000256" key="2">
    <source>
        <dbReference type="ARBA" id="ARBA00006434"/>
    </source>
</evidence>
<sequence length="518" mass="55385">MNVIATSVFIALFLFVTVVGFMASRWRRGNLDELHEWGLGGRQFGTLVTWFLLGGDLFTAFTVVAIPALAFGTGAMGMFAIPFCIVLFPFIFIIFPRLWNVAKRHGYVTVADFVHARYGSKTLALAVAVTGIVALMPYIALQLVGLEVAIGALGFDTQGIAGDIPLTIAFALLAAYTWKSGLRAPALIAVVKDILIYVTVIAAAIIIPGQLGGFEHIFAAVPQAKLLLHSPTATSLDQYSVYVSLAIGSAVSAVLYPHAATALLSSKSGNTVRRNMALLPMYTLLLGFITLLGYMAIAAGVRDMPEFARFFTAYGANFAVPALFLHFFPSWLAGLAFAAIGIGALVPAAIMSIAAANLYTRNVHRAFINPHMTGADETRVSKLVAVVVKVGAVAIIFALPVHYATDFQLLGGVWIIQTLPTVLFGLFGRRLDHRGLLGGLLLGLACGTWMVAQMHFKSSVYPLQLGGYTVPLYSAIWALILNMAVAWVVSARLKFRRPAGSNDDGQPGAGTKKTMEGV</sequence>
<comment type="caution">
    <text evidence="10">The sequence shown here is derived from an EMBL/GenBank/DDBJ whole genome shotgun (WGS) entry which is preliminary data.</text>
</comment>
<evidence type="ECO:0000256" key="8">
    <source>
        <dbReference type="SAM" id="MobiDB-lite"/>
    </source>
</evidence>
<evidence type="ECO:0000256" key="4">
    <source>
        <dbReference type="ARBA" id="ARBA00022692"/>
    </source>
</evidence>
<dbReference type="Gene3D" id="1.20.1730.10">
    <property type="entry name" value="Sodium/glucose cotransporter"/>
    <property type="match status" value="1"/>
</dbReference>
<proteinExistence type="inferred from homology"/>
<dbReference type="InterPro" id="IPR001734">
    <property type="entry name" value="Na/solute_symporter"/>
</dbReference>
<keyword evidence="4 9" id="KW-0812">Transmembrane</keyword>
<evidence type="ECO:0000256" key="5">
    <source>
        <dbReference type="ARBA" id="ARBA00022989"/>
    </source>
</evidence>
<comment type="subcellular location">
    <subcellularLocation>
        <location evidence="1">Membrane</location>
        <topology evidence="1">Multi-pass membrane protein</topology>
    </subcellularLocation>
</comment>
<evidence type="ECO:0000256" key="1">
    <source>
        <dbReference type="ARBA" id="ARBA00004141"/>
    </source>
</evidence>
<feature type="transmembrane region" description="Helical" evidence="9">
    <location>
        <begin position="472"/>
        <end position="489"/>
    </location>
</feature>
<feature type="transmembrane region" description="Helical" evidence="9">
    <location>
        <begin position="123"/>
        <end position="144"/>
    </location>
</feature>
<reference evidence="10 11" key="1">
    <citation type="submission" date="2020-10" db="EMBL/GenBank/DDBJ databases">
        <authorList>
            <person name="Peeters C."/>
        </authorList>
    </citation>
    <scope>NUCLEOTIDE SEQUENCE [LARGE SCALE GENOMIC DNA]</scope>
    <source>
        <strain evidence="10 11">LMG 27952</strain>
    </source>
</reference>
<feature type="transmembrane region" description="Helical" evidence="9">
    <location>
        <begin position="6"/>
        <end position="26"/>
    </location>
</feature>
<dbReference type="Pfam" id="PF00474">
    <property type="entry name" value="SSF"/>
    <property type="match status" value="1"/>
</dbReference>
<feature type="transmembrane region" description="Helical" evidence="9">
    <location>
        <begin position="380"/>
        <end position="401"/>
    </location>
</feature>
<feature type="transmembrane region" description="Helical" evidence="9">
    <location>
        <begin position="164"/>
        <end position="182"/>
    </location>
</feature>
<feature type="region of interest" description="Disordered" evidence="8">
    <location>
        <begin position="499"/>
        <end position="518"/>
    </location>
</feature>
<dbReference type="PANTHER" id="PTHR48086:SF8">
    <property type="entry name" value="MONOCARBOXYLIC ACID PERMEASE"/>
    <property type="match status" value="1"/>
</dbReference>
<dbReference type="PANTHER" id="PTHR48086">
    <property type="entry name" value="SODIUM/PROLINE SYMPORTER-RELATED"/>
    <property type="match status" value="1"/>
</dbReference>
<dbReference type="RefSeq" id="WP_236596948.1">
    <property type="nucleotide sequence ID" value="NZ_CAJHCQ010000010.1"/>
</dbReference>
<evidence type="ECO:0000256" key="9">
    <source>
        <dbReference type="SAM" id="Phobius"/>
    </source>
</evidence>
<feature type="transmembrane region" description="Helical" evidence="9">
    <location>
        <begin position="331"/>
        <end position="359"/>
    </location>
</feature>